<proteinExistence type="predicted"/>
<keyword evidence="2" id="KW-1185">Reference proteome</keyword>
<evidence type="ECO:0000313" key="1">
    <source>
        <dbReference type="EMBL" id="TFK63414.1"/>
    </source>
</evidence>
<gene>
    <name evidence="1" type="ORF">BDN72DRAFT_322916</name>
</gene>
<reference evidence="1 2" key="1">
    <citation type="journal article" date="2019" name="Nat. Ecol. Evol.">
        <title>Megaphylogeny resolves global patterns of mushroom evolution.</title>
        <authorList>
            <person name="Varga T."/>
            <person name="Krizsan K."/>
            <person name="Foldi C."/>
            <person name="Dima B."/>
            <person name="Sanchez-Garcia M."/>
            <person name="Sanchez-Ramirez S."/>
            <person name="Szollosi G.J."/>
            <person name="Szarkandi J.G."/>
            <person name="Papp V."/>
            <person name="Albert L."/>
            <person name="Andreopoulos W."/>
            <person name="Angelini C."/>
            <person name="Antonin V."/>
            <person name="Barry K.W."/>
            <person name="Bougher N.L."/>
            <person name="Buchanan P."/>
            <person name="Buyck B."/>
            <person name="Bense V."/>
            <person name="Catcheside P."/>
            <person name="Chovatia M."/>
            <person name="Cooper J."/>
            <person name="Damon W."/>
            <person name="Desjardin D."/>
            <person name="Finy P."/>
            <person name="Geml J."/>
            <person name="Haridas S."/>
            <person name="Hughes K."/>
            <person name="Justo A."/>
            <person name="Karasinski D."/>
            <person name="Kautmanova I."/>
            <person name="Kiss B."/>
            <person name="Kocsube S."/>
            <person name="Kotiranta H."/>
            <person name="LaButti K.M."/>
            <person name="Lechner B.E."/>
            <person name="Liimatainen K."/>
            <person name="Lipzen A."/>
            <person name="Lukacs Z."/>
            <person name="Mihaltcheva S."/>
            <person name="Morgado L.N."/>
            <person name="Niskanen T."/>
            <person name="Noordeloos M.E."/>
            <person name="Ohm R.A."/>
            <person name="Ortiz-Santana B."/>
            <person name="Ovrebo C."/>
            <person name="Racz N."/>
            <person name="Riley R."/>
            <person name="Savchenko A."/>
            <person name="Shiryaev A."/>
            <person name="Soop K."/>
            <person name="Spirin V."/>
            <person name="Szebenyi C."/>
            <person name="Tomsovsky M."/>
            <person name="Tulloss R.E."/>
            <person name="Uehling J."/>
            <person name="Grigoriev I.V."/>
            <person name="Vagvolgyi C."/>
            <person name="Papp T."/>
            <person name="Martin F.M."/>
            <person name="Miettinen O."/>
            <person name="Hibbett D.S."/>
            <person name="Nagy L.G."/>
        </authorList>
    </citation>
    <scope>NUCLEOTIDE SEQUENCE [LARGE SCALE GENOMIC DNA]</scope>
    <source>
        <strain evidence="1 2">NL-1719</strain>
    </source>
</reference>
<name>A0ACD3ACS6_9AGAR</name>
<dbReference type="Proteomes" id="UP000308600">
    <property type="component" value="Unassembled WGS sequence"/>
</dbReference>
<dbReference type="EMBL" id="ML208524">
    <property type="protein sequence ID" value="TFK63414.1"/>
    <property type="molecule type" value="Genomic_DNA"/>
</dbReference>
<organism evidence="1 2">
    <name type="scientific">Pluteus cervinus</name>
    <dbReference type="NCBI Taxonomy" id="181527"/>
    <lineage>
        <taxon>Eukaryota</taxon>
        <taxon>Fungi</taxon>
        <taxon>Dikarya</taxon>
        <taxon>Basidiomycota</taxon>
        <taxon>Agaricomycotina</taxon>
        <taxon>Agaricomycetes</taxon>
        <taxon>Agaricomycetidae</taxon>
        <taxon>Agaricales</taxon>
        <taxon>Pluteineae</taxon>
        <taxon>Pluteaceae</taxon>
        <taxon>Pluteus</taxon>
    </lineage>
</organism>
<accession>A0ACD3ACS6</accession>
<sequence length="236" mass="26684">MMPSSSTDTGRVPPASNQANPLSIDKNESYRRKLVQCQYCMRSKAEGLTLSKCAGCRLELYCSKECQKKAWPLHKAKCHMNQRNRLKSDDPLMDERIKRLRDFTKEHGPTIVEAGIRALQIGIRPENAQEFVLALLVRERPSTRPELSYFVTDAEVVPIEAFGEATNDLREEMKALIEHQKHCGDPVAGAFIVTLRDPEHNLTTLSPTGYGASTTYDKPMPWREWVMAHMNGGILL</sequence>
<evidence type="ECO:0000313" key="2">
    <source>
        <dbReference type="Proteomes" id="UP000308600"/>
    </source>
</evidence>
<protein>
    <submittedName>
        <fullName evidence="1">Uncharacterized protein</fullName>
    </submittedName>
</protein>